<evidence type="ECO:0000313" key="3">
    <source>
        <dbReference type="EMBL" id="CAJ0576347.1"/>
    </source>
</evidence>
<dbReference type="EMBL" id="CATQJA010002643">
    <property type="protein sequence ID" value="CAJ0576347.1"/>
    <property type="molecule type" value="Genomic_DNA"/>
</dbReference>
<feature type="signal peptide" evidence="2">
    <location>
        <begin position="1"/>
        <end position="16"/>
    </location>
</feature>
<sequence length="97" mass="10504">MLLVLLLCLATLAVEAQGDDDICAICTRSGSECIEPDGRTPYCGGPLWPQDRKKRNALVKPPVRCVLPNRKGKAGQTTPGLMQTPQQSLYPSQTHSV</sequence>
<gene>
    <name evidence="3" type="ORF">MSPICULIGERA_LOCUS14641</name>
</gene>
<feature type="region of interest" description="Disordered" evidence="1">
    <location>
        <begin position="68"/>
        <end position="97"/>
    </location>
</feature>
<organism evidence="3 4">
    <name type="scientific">Mesorhabditis spiculigera</name>
    <dbReference type="NCBI Taxonomy" id="96644"/>
    <lineage>
        <taxon>Eukaryota</taxon>
        <taxon>Metazoa</taxon>
        <taxon>Ecdysozoa</taxon>
        <taxon>Nematoda</taxon>
        <taxon>Chromadorea</taxon>
        <taxon>Rhabditida</taxon>
        <taxon>Rhabditina</taxon>
        <taxon>Rhabditomorpha</taxon>
        <taxon>Rhabditoidea</taxon>
        <taxon>Rhabditidae</taxon>
        <taxon>Mesorhabditinae</taxon>
        <taxon>Mesorhabditis</taxon>
    </lineage>
</organism>
<feature type="compositionally biased region" description="Polar residues" evidence="1">
    <location>
        <begin position="75"/>
        <end position="97"/>
    </location>
</feature>
<feature type="non-terminal residue" evidence="3">
    <location>
        <position position="97"/>
    </location>
</feature>
<keyword evidence="2" id="KW-0732">Signal</keyword>
<dbReference type="Proteomes" id="UP001177023">
    <property type="component" value="Unassembled WGS sequence"/>
</dbReference>
<comment type="caution">
    <text evidence="3">The sequence shown here is derived from an EMBL/GenBank/DDBJ whole genome shotgun (WGS) entry which is preliminary data.</text>
</comment>
<accession>A0AA36G1S7</accession>
<evidence type="ECO:0000256" key="1">
    <source>
        <dbReference type="SAM" id="MobiDB-lite"/>
    </source>
</evidence>
<reference evidence="3" key="1">
    <citation type="submission" date="2023-06" db="EMBL/GenBank/DDBJ databases">
        <authorList>
            <person name="Delattre M."/>
        </authorList>
    </citation>
    <scope>NUCLEOTIDE SEQUENCE</scope>
    <source>
        <strain evidence="3">AF72</strain>
    </source>
</reference>
<dbReference type="AlphaFoldDB" id="A0AA36G1S7"/>
<keyword evidence="4" id="KW-1185">Reference proteome</keyword>
<evidence type="ECO:0008006" key="5">
    <source>
        <dbReference type="Google" id="ProtNLM"/>
    </source>
</evidence>
<evidence type="ECO:0000313" key="4">
    <source>
        <dbReference type="Proteomes" id="UP001177023"/>
    </source>
</evidence>
<protein>
    <recommendedName>
        <fullName evidence="5">Secreted protein</fullName>
    </recommendedName>
</protein>
<proteinExistence type="predicted"/>
<feature type="chain" id="PRO_5041236069" description="Secreted protein" evidence="2">
    <location>
        <begin position="17"/>
        <end position="97"/>
    </location>
</feature>
<name>A0AA36G1S7_9BILA</name>
<evidence type="ECO:0000256" key="2">
    <source>
        <dbReference type="SAM" id="SignalP"/>
    </source>
</evidence>